<evidence type="ECO:0000256" key="1">
    <source>
        <dbReference type="ARBA" id="ARBA00004651"/>
    </source>
</evidence>
<keyword evidence="8" id="KW-1185">Reference proteome</keyword>
<dbReference type="RefSeq" id="WP_268007015.1">
    <property type="nucleotide sequence ID" value="NZ_CP104067.1"/>
</dbReference>
<dbReference type="PIRSF" id="PIRSF006060">
    <property type="entry name" value="AA_transporter"/>
    <property type="match status" value="1"/>
</dbReference>
<feature type="transmembrane region" description="Helical" evidence="6">
    <location>
        <begin position="156"/>
        <end position="176"/>
    </location>
</feature>
<feature type="transmembrane region" description="Helical" evidence="6">
    <location>
        <begin position="280"/>
        <end position="298"/>
    </location>
</feature>
<feature type="transmembrane region" description="Helical" evidence="6">
    <location>
        <begin position="20"/>
        <end position="42"/>
    </location>
</feature>
<gene>
    <name evidence="7" type="ORF">NZD89_06995</name>
</gene>
<protein>
    <submittedName>
        <fullName evidence="7">APC family permease</fullName>
    </submittedName>
</protein>
<dbReference type="PANTHER" id="PTHR42770:SF7">
    <property type="entry name" value="MEMBRANE PROTEIN"/>
    <property type="match status" value="1"/>
</dbReference>
<evidence type="ECO:0000313" key="8">
    <source>
        <dbReference type="Proteomes" id="UP001164761"/>
    </source>
</evidence>
<evidence type="ECO:0000256" key="2">
    <source>
        <dbReference type="ARBA" id="ARBA00022475"/>
    </source>
</evidence>
<comment type="subcellular location">
    <subcellularLocation>
        <location evidence="1">Cell membrane</location>
        <topology evidence="1">Multi-pass membrane protein</topology>
    </subcellularLocation>
</comment>
<feature type="transmembrane region" description="Helical" evidence="6">
    <location>
        <begin position="397"/>
        <end position="416"/>
    </location>
</feature>
<keyword evidence="2" id="KW-1003">Cell membrane</keyword>
<dbReference type="PANTHER" id="PTHR42770">
    <property type="entry name" value="AMINO ACID TRANSPORTER-RELATED"/>
    <property type="match status" value="1"/>
</dbReference>
<dbReference type="Gene3D" id="1.20.1740.10">
    <property type="entry name" value="Amino acid/polyamine transporter I"/>
    <property type="match status" value="1"/>
</dbReference>
<dbReference type="EMBL" id="CP104067">
    <property type="protein sequence ID" value="WAH43139.1"/>
    <property type="molecule type" value="Genomic_DNA"/>
</dbReference>
<feature type="transmembrane region" description="Helical" evidence="6">
    <location>
        <begin position="340"/>
        <end position="358"/>
    </location>
</feature>
<dbReference type="InterPro" id="IPR050367">
    <property type="entry name" value="APC_superfamily"/>
</dbReference>
<evidence type="ECO:0000256" key="3">
    <source>
        <dbReference type="ARBA" id="ARBA00022692"/>
    </source>
</evidence>
<evidence type="ECO:0000256" key="6">
    <source>
        <dbReference type="SAM" id="Phobius"/>
    </source>
</evidence>
<feature type="transmembrane region" description="Helical" evidence="6">
    <location>
        <begin position="48"/>
        <end position="70"/>
    </location>
</feature>
<feature type="transmembrane region" description="Helical" evidence="6">
    <location>
        <begin position="126"/>
        <end position="144"/>
    </location>
</feature>
<evidence type="ECO:0000256" key="4">
    <source>
        <dbReference type="ARBA" id="ARBA00022989"/>
    </source>
</evidence>
<keyword evidence="4 6" id="KW-1133">Transmembrane helix</keyword>
<feature type="transmembrane region" description="Helical" evidence="6">
    <location>
        <begin position="422"/>
        <end position="440"/>
    </location>
</feature>
<keyword evidence="3 6" id="KW-0812">Transmembrane</keyword>
<dbReference type="InterPro" id="IPR002293">
    <property type="entry name" value="AA/rel_permease1"/>
</dbReference>
<feature type="transmembrane region" description="Helical" evidence="6">
    <location>
        <begin position="196"/>
        <end position="217"/>
    </location>
</feature>
<name>A0ABY6ZM08_9BACL</name>
<evidence type="ECO:0000256" key="5">
    <source>
        <dbReference type="ARBA" id="ARBA00023136"/>
    </source>
</evidence>
<dbReference type="Pfam" id="PF13520">
    <property type="entry name" value="AA_permease_2"/>
    <property type="match status" value="1"/>
</dbReference>
<feature type="transmembrane region" description="Helical" evidence="6">
    <location>
        <begin position="238"/>
        <end position="260"/>
    </location>
</feature>
<reference evidence="7" key="1">
    <citation type="submission" date="2022-08" db="EMBL/GenBank/DDBJ databases">
        <title>Alicyclobacillus fastidiosus DSM 17978, complete genome.</title>
        <authorList>
            <person name="Wang Q."/>
            <person name="Cai R."/>
            <person name="Wang Z."/>
        </authorList>
    </citation>
    <scope>NUCLEOTIDE SEQUENCE</scope>
    <source>
        <strain evidence="7">DSM 17978</strain>
    </source>
</reference>
<accession>A0ABY6ZM08</accession>
<feature type="transmembrane region" description="Helical" evidence="6">
    <location>
        <begin position="364"/>
        <end position="385"/>
    </location>
</feature>
<sequence length="458" mass="48773">MQSVGEKRSGFKQVLGMRQVLAIAIAAISPTTSVFLVYGAGLSSAGTGVFWAFVIGACIAISMAFCYAELGAVFPGAGGAYTIVRRALGKPFGFITVLLFLVLGIVISASILVSSATYLNSLLPQVPVNWAALVMMVIVTWFSLERIGAASWVAMAMLIIELAVIFAFIMISFAGAKHPVSFLIHPATVDAHGHSVGIGMSAMLAAVVPALFAFNGYDWPLYFAEETVNAKKALPRAVMIAVLASVATEVLAVASATLAIPNLSAAVKSDAPLTYIAQSTMGHVGATILVIGVVIAMFDTGLSGNLAYARIYLDSARDQSWPSPINRFFSSMNRYNVPKWGFVFLAVGNILLCYFTSLNNLITFTGVIIVVIYLLVAISAIVIRFKHKSADKRFRMPLWPIPPVIAIIGVIVALTQQSNGDLVKTAVIIVVGVIYWFAYLRVKSSRVDSGQAETSSLG</sequence>
<organism evidence="7 8">
    <name type="scientific">Alicyclobacillus fastidiosus</name>
    <dbReference type="NCBI Taxonomy" id="392011"/>
    <lineage>
        <taxon>Bacteria</taxon>
        <taxon>Bacillati</taxon>
        <taxon>Bacillota</taxon>
        <taxon>Bacilli</taxon>
        <taxon>Bacillales</taxon>
        <taxon>Alicyclobacillaceae</taxon>
        <taxon>Alicyclobacillus</taxon>
    </lineage>
</organism>
<proteinExistence type="predicted"/>
<evidence type="ECO:0000313" key="7">
    <source>
        <dbReference type="EMBL" id="WAH43139.1"/>
    </source>
</evidence>
<dbReference type="Proteomes" id="UP001164761">
    <property type="component" value="Chromosome"/>
</dbReference>
<feature type="transmembrane region" description="Helical" evidence="6">
    <location>
        <begin position="91"/>
        <end position="114"/>
    </location>
</feature>
<keyword evidence="5 6" id="KW-0472">Membrane</keyword>